<dbReference type="SUPFAM" id="SSF46785">
    <property type="entry name" value="Winged helix' DNA-binding domain"/>
    <property type="match status" value="1"/>
</dbReference>
<name>A0A0G1IKD1_9BACT</name>
<feature type="domain" description="Fido" evidence="5">
    <location>
        <begin position="100"/>
        <end position="253"/>
    </location>
</feature>
<protein>
    <submittedName>
        <fullName evidence="6">Fic family protein</fullName>
    </submittedName>
</protein>
<evidence type="ECO:0000256" key="1">
    <source>
        <dbReference type="PIRSR" id="PIRSR640198-1"/>
    </source>
</evidence>
<dbReference type="InterPro" id="IPR036597">
    <property type="entry name" value="Fido-like_dom_sf"/>
</dbReference>
<evidence type="ECO:0000313" key="7">
    <source>
        <dbReference type="Proteomes" id="UP000034521"/>
    </source>
</evidence>
<dbReference type="InterPro" id="IPR036390">
    <property type="entry name" value="WH_DNA-bd_sf"/>
</dbReference>
<evidence type="ECO:0000256" key="4">
    <source>
        <dbReference type="PIRSR" id="PIRSR640198-4"/>
    </source>
</evidence>
<evidence type="ECO:0000256" key="2">
    <source>
        <dbReference type="PIRSR" id="PIRSR640198-2"/>
    </source>
</evidence>
<proteinExistence type="predicted"/>
<accession>A0A0G1IKD1</accession>
<dbReference type="AlphaFoldDB" id="A0A0G1IKD1"/>
<keyword evidence="2" id="KW-0547">Nucleotide-binding</keyword>
<feature type="binding site" evidence="2">
    <location>
        <begin position="194"/>
        <end position="201"/>
    </location>
    <ligand>
        <name>ATP</name>
        <dbReference type="ChEBI" id="CHEBI:30616"/>
    </ligand>
</feature>
<feature type="site" description="Important for autoinhibition of adenylyltransferase activity" evidence="3">
    <location>
        <position position="55"/>
    </location>
</feature>
<dbReference type="EMBL" id="LCIQ01000032">
    <property type="protein sequence ID" value="KKT59851.1"/>
    <property type="molecule type" value="Genomic_DNA"/>
</dbReference>
<dbReference type="PROSITE" id="PS51459">
    <property type="entry name" value="FIDO"/>
    <property type="match status" value="1"/>
</dbReference>
<feature type="active site" evidence="1">
    <location>
        <position position="190"/>
    </location>
</feature>
<dbReference type="Gene3D" id="1.10.10.10">
    <property type="entry name" value="Winged helix-like DNA-binding domain superfamily/Winged helix DNA-binding domain"/>
    <property type="match status" value="1"/>
</dbReference>
<sequence>MYQPLYRLTNKLLRNISTIERTYGQIESLHIPKKLELNLTKRNLIASSYASNRIEGNPLTLPEVTNLLLDDRVPVNRDEKEVVNYFSMLQNLSDFQSKQISVGLILEFHTKLMTGVDETAGIIRNVKVVVGKYKEEKGNVSLRVKHDPPHHDRKSIKKDLDELCIWINTNIDIPAVLLTGIFHHEFVYIHPFEDGNGRVCRLLTALLFIKHDYMINKYFVLDDYYDIDRQQYSDMLHSADSGDKTEWLEYYTDGVKFSLQGSLAKYREAITSLRIEEQPTPKEREVLKIIQEKHEVTSQMIVKLLKVSRQQAHALLRGLMEKGLLGKKGKTKSSYYFIK</sequence>
<dbReference type="SUPFAM" id="SSF140931">
    <property type="entry name" value="Fic-like"/>
    <property type="match status" value="1"/>
</dbReference>
<organism evidence="6 7">
    <name type="scientific">Candidatus Gottesmanbacteria bacterium GW2011_GWA1_44_24b</name>
    <dbReference type="NCBI Taxonomy" id="1618437"/>
    <lineage>
        <taxon>Bacteria</taxon>
        <taxon>Candidatus Gottesmaniibacteriota</taxon>
    </lineage>
</organism>
<evidence type="ECO:0000313" key="6">
    <source>
        <dbReference type="EMBL" id="KKT59851.1"/>
    </source>
</evidence>
<dbReference type="InterPro" id="IPR003812">
    <property type="entry name" value="Fido"/>
</dbReference>
<feature type="binding site" evidence="2">
    <location>
        <begin position="130"/>
        <end position="146"/>
    </location>
    <ligand>
        <name>ATP</name>
        <dbReference type="ChEBI" id="CHEBI:30616"/>
    </ligand>
</feature>
<dbReference type="Gene3D" id="1.10.3290.10">
    <property type="entry name" value="Fido-like domain"/>
    <property type="match status" value="1"/>
</dbReference>
<dbReference type="InterPro" id="IPR040198">
    <property type="entry name" value="Fido_containing"/>
</dbReference>
<reference evidence="6 7" key="1">
    <citation type="journal article" date="2015" name="Nature">
        <title>rRNA introns, odd ribosomes, and small enigmatic genomes across a large radiation of phyla.</title>
        <authorList>
            <person name="Brown C.T."/>
            <person name="Hug L.A."/>
            <person name="Thomas B.C."/>
            <person name="Sharon I."/>
            <person name="Castelle C.J."/>
            <person name="Singh A."/>
            <person name="Wilkins M.J."/>
            <person name="Williams K.H."/>
            <person name="Banfield J.F."/>
        </authorList>
    </citation>
    <scope>NUCLEOTIDE SEQUENCE [LARGE SCALE GENOMIC DNA]</scope>
</reference>
<dbReference type="Pfam" id="PF02661">
    <property type="entry name" value="Fic"/>
    <property type="match status" value="1"/>
</dbReference>
<dbReference type="PANTHER" id="PTHR13504:SF38">
    <property type="entry name" value="FIDO DOMAIN-CONTAINING PROTEIN"/>
    <property type="match status" value="1"/>
</dbReference>
<dbReference type="Proteomes" id="UP000034521">
    <property type="component" value="Unassembled WGS sequence"/>
</dbReference>
<dbReference type="InterPro" id="IPR036388">
    <property type="entry name" value="WH-like_DNA-bd_sf"/>
</dbReference>
<dbReference type="PANTHER" id="PTHR13504">
    <property type="entry name" value="FIDO DOMAIN-CONTAINING PROTEIN DDB_G0283145"/>
    <property type="match status" value="1"/>
</dbReference>
<comment type="caution">
    <text evidence="6">The sequence shown here is derived from an EMBL/GenBank/DDBJ whole genome shotgun (WGS) entry which is preliminary data.</text>
</comment>
<keyword evidence="2" id="KW-0067">ATP-binding</keyword>
<evidence type="ECO:0000259" key="5">
    <source>
        <dbReference type="PROSITE" id="PS51459"/>
    </source>
</evidence>
<evidence type="ECO:0000256" key="3">
    <source>
        <dbReference type="PIRSR" id="PIRSR640198-3"/>
    </source>
</evidence>
<dbReference type="GO" id="GO:0005524">
    <property type="term" value="F:ATP binding"/>
    <property type="evidence" value="ECO:0007669"/>
    <property type="project" value="UniProtKB-KW"/>
</dbReference>
<gene>
    <name evidence="6" type="ORF">UW52_C0032G0011</name>
</gene>
<feature type="glycosylation site" description="N-linked (GlcNAc...) asparagine" evidence="4">
    <location>
        <position position="91"/>
    </location>
</feature>